<evidence type="ECO:0000256" key="3">
    <source>
        <dbReference type="ARBA" id="ARBA00022989"/>
    </source>
</evidence>
<feature type="region of interest" description="Disordered" evidence="5">
    <location>
        <begin position="457"/>
        <end position="488"/>
    </location>
</feature>
<evidence type="ECO:0000256" key="4">
    <source>
        <dbReference type="ARBA" id="ARBA00023136"/>
    </source>
</evidence>
<evidence type="ECO:0000259" key="7">
    <source>
        <dbReference type="Pfam" id="PF07219"/>
    </source>
</evidence>
<sequence>MLRIVLFLVLIALAGAGAAWIADQTGDVIINWGSLRAKTTVPVLALAFGLVAVAAVLAWSILTTIWRMPGRLRRRNHEKRHARGRHAITHGLLAIGHGDTALARRHAAAARRHAPNDPLALLLHAQSAQLEGRRDEAQRVFRAMAEREDTRLLGLRGLFIEAQRADDAVGAVMIAEEAIKLSPSSTWASHAVLGFRCARGDWSGALAILDSNLSAGLIDKAAYRRQRGVLLTARALELETMDRDVARESVMEAIKLAPTLVPAAVLAAKFESEANQVRRAMKLVEVAWLANPHPDLAEAYAHVKLGDSARQRLQRVETLAAKTSDKTAAGKAGHIEGRLALARAAIDASEFARAREALAPYVNDPTQRVALLMAEIGRTEHGDGGRARAWTLRAVRARHDPAWTADGYVSDRWRPVSPVTGRLDAFQWQTPVASLPSDKGTTIESSAFEEAMLAAPPPKRVTANPGESPVEPPVAEPAPVPAAQDNAPPQAKEIVKEIIKENVEEAAKEVAKEEPVVAPAEPVKPASAPAESSPVAATPVFRSRADLGKPGPAPIPAVIPIVRAPDDPGIDDEGPSDEFTEQIGTPKAQAGGWRGFWSRWGA</sequence>
<feature type="compositionally biased region" description="Acidic residues" evidence="5">
    <location>
        <begin position="568"/>
        <end position="580"/>
    </location>
</feature>
<dbReference type="GO" id="GO:0016020">
    <property type="term" value="C:membrane"/>
    <property type="evidence" value="ECO:0007669"/>
    <property type="project" value="UniProtKB-SubCell"/>
</dbReference>
<dbReference type="RefSeq" id="WP_157336017.1">
    <property type="nucleotide sequence ID" value="NZ_JANADL010000094.1"/>
</dbReference>
<name>A0A844TFV4_9BRAD</name>
<dbReference type="EMBL" id="WQNE01000042">
    <property type="protein sequence ID" value="MVT77923.1"/>
    <property type="molecule type" value="Genomic_DNA"/>
</dbReference>
<gene>
    <name evidence="8" type="ORF">GPL20_33560</name>
</gene>
<dbReference type="InterPro" id="IPR011990">
    <property type="entry name" value="TPR-like_helical_dom_sf"/>
</dbReference>
<comment type="caution">
    <text evidence="8">The sequence shown here is derived from an EMBL/GenBank/DDBJ whole genome shotgun (WGS) entry which is preliminary data.</text>
</comment>
<protein>
    <recommendedName>
        <fullName evidence="7">HemY N-terminal domain-containing protein</fullName>
    </recommendedName>
</protein>
<dbReference type="Pfam" id="PF07219">
    <property type="entry name" value="HemY_N"/>
    <property type="match status" value="1"/>
</dbReference>
<dbReference type="PIRSF" id="PIRSF031802">
    <property type="entry name" value="UCP031802"/>
    <property type="match status" value="1"/>
</dbReference>
<dbReference type="Proteomes" id="UP000449969">
    <property type="component" value="Unassembled WGS sequence"/>
</dbReference>
<accession>A0A844TFV4</accession>
<organism evidence="8 9">
    <name type="scientific">Bradyrhizobium cajani</name>
    <dbReference type="NCBI Taxonomy" id="1928661"/>
    <lineage>
        <taxon>Bacteria</taxon>
        <taxon>Pseudomonadati</taxon>
        <taxon>Pseudomonadota</taxon>
        <taxon>Alphaproteobacteria</taxon>
        <taxon>Hyphomicrobiales</taxon>
        <taxon>Nitrobacteraceae</taxon>
        <taxon>Bradyrhizobium</taxon>
    </lineage>
</organism>
<keyword evidence="9" id="KW-1185">Reference proteome</keyword>
<feature type="compositionally biased region" description="Low complexity" evidence="5">
    <location>
        <begin position="516"/>
        <end position="537"/>
    </location>
</feature>
<dbReference type="Gene3D" id="1.25.40.10">
    <property type="entry name" value="Tetratricopeptide repeat domain"/>
    <property type="match status" value="1"/>
</dbReference>
<proteinExistence type="predicted"/>
<evidence type="ECO:0000256" key="5">
    <source>
        <dbReference type="SAM" id="MobiDB-lite"/>
    </source>
</evidence>
<evidence type="ECO:0000313" key="9">
    <source>
        <dbReference type="Proteomes" id="UP000449969"/>
    </source>
</evidence>
<feature type="region of interest" description="Disordered" evidence="5">
    <location>
        <begin position="514"/>
        <end position="602"/>
    </location>
</feature>
<evidence type="ECO:0000313" key="8">
    <source>
        <dbReference type="EMBL" id="MVT77923.1"/>
    </source>
</evidence>
<dbReference type="InterPro" id="IPR016982">
    <property type="entry name" value="Mms48"/>
</dbReference>
<evidence type="ECO:0000256" key="6">
    <source>
        <dbReference type="SAM" id="Phobius"/>
    </source>
</evidence>
<evidence type="ECO:0000256" key="1">
    <source>
        <dbReference type="ARBA" id="ARBA00004370"/>
    </source>
</evidence>
<evidence type="ECO:0000256" key="2">
    <source>
        <dbReference type="ARBA" id="ARBA00022692"/>
    </source>
</evidence>
<dbReference type="SUPFAM" id="SSF48452">
    <property type="entry name" value="TPR-like"/>
    <property type="match status" value="1"/>
</dbReference>
<dbReference type="AlphaFoldDB" id="A0A844TFV4"/>
<comment type="subcellular location">
    <subcellularLocation>
        <location evidence="1">Membrane</location>
    </subcellularLocation>
</comment>
<feature type="transmembrane region" description="Helical" evidence="6">
    <location>
        <begin position="43"/>
        <end position="66"/>
    </location>
</feature>
<reference evidence="8 9" key="1">
    <citation type="submission" date="2019-12" db="EMBL/GenBank/DDBJ databases">
        <title>Draft genome sequences Bradyrhizobium cajani AMBPC1010, Bradyrhizobium pachyrhizi AMBPC1040 and Bradyrhizobium yuanmingense ALSPC3051, three plant growth promoting strains isolated from nodules of Cajanus cajan L. in Dominican Republic.</title>
        <authorList>
            <person name="Flores-Felix J.D."/>
            <person name="Araujo J."/>
            <person name="Diaz-Alcantara C."/>
            <person name="Gonzalez-Andres F."/>
            <person name="Velazquez E."/>
        </authorList>
    </citation>
    <scope>NUCLEOTIDE SEQUENCE [LARGE SCALE GENOMIC DNA]</scope>
    <source>
        <strain evidence="8 9">1010</strain>
    </source>
</reference>
<keyword evidence="3 6" id="KW-1133">Transmembrane helix</keyword>
<feature type="domain" description="HemY N-terminal" evidence="7">
    <location>
        <begin position="26"/>
        <end position="132"/>
    </location>
</feature>
<keyword evidence="4 6" id="KW-0472">Membrane</keyword>
<dbReference type="OrthoDB" id="9798343at2"/>
<dbReference type="InterPro" id="IPR010817">
    <property type="entry name" value="HemY_N"/>
</dbReference>
<keyword evidence="2 6" id="KW-0812">Transmembrane</keyword>
<feature type="compositionally biased region" description="Pro residues" evidence="5">
    <location>
        <begin position="470"/>
        <end position="480"/>
    </location>
</feature>